<dbReference type="InterPro" id="IPR027417">
    <property type="entry name" value="P-loop_NTPase"/>
</dbReference>
<dbReference type="GO" id="GO:0043590">
    <property type="term" value="C:bacterial nucleoid"/>
    <property type="evidence" value="ECO:0007669"/>
    <property type="project" value="TreeGrafter"/>
</dbReference>
<dbReference type="SUPFAM" id="SSF53271">
    <property type="entry name" value="PRTase-like"/>
    <property type="match status" value="1"/>
</dbReference>
<dbReference type="InterPro" id="IPR014001">
    <property type="entry name" value="Helicase_ATP-bd"/>
</dbReference>
<evidence type="ECO:0000256" key="4">
    <source>
        <dbReference type="ARBA" id="ARBA00022840"/>
    </source>
</evidence>
<dbReference type="Proteomes" id="UP000070659">
    <property type="component" value="Unassembled WGS sequence"/>
</dbReference>
<evidence type="ECO:0000259" key="9">
    <source>
        <dbReference type="PROSITE" id="PS51192"/>
    </source>
</evidence>
<evidence type="ECO:0000313" key="12">
    <source>
        <dbReference type="Proteomes" id="UP000070659"/>
    </source>
</evidence>
<dbReference type="GO" id="GO:0005737">
    <property type="term" value="C:cytoplasm"/>
    <property type="evidence" value="ECO:0007669"/>
    <property type="project" value="TreeGrafter"/>
</dbReference>
<keyword evidence="4" id="KW-0067">ATP-binding</keyword>
<dbReference type="CDD" id="cd06223">
    <property type="entry name" value="PRTases_typeI"/>
    <property type="match status" value="1"/>
</dbReference>
<dbReference type="SUPFAM" id="SSF52540">
    <property type="entry name" value="P-loop containing nucleoside triphosphate hydrolases"/>
    <property type="match status" value="1"/>
</dbReference>
<dbReference type="GO" id="GO:0009378">
    <property type="term" value="F:four-way junction helicase activity"/>
    <property type="evidence" value="ECO:0007669"/>
    <property type="project" value="TreeGrafter"/>
</dbReference>
<evidence type="ECO:0000256" key="8">
    <source>
        <dbReference type="ARBA" id="ARBA00034808"/>
    </source>
</evidence>
<dbReference type="Pfam" id="PF00270">
    <property type="entry name" value="DEAD"/>
    <property type="match status" value="1"/>
</dbReference>
<dbReference type="GO" id="GO:0005524">
    <property type="term" value="F:ATP binding"/>
    <property type="evidence" value="ECO:0007669"/>
    <property type="project" value="UniProtKB-KW"/>
</dbReference>
<dbReference type="RefSeq" id="WP_067069079.1">
    <property type="nucleotide sequence ID" value="NZ_JYIJ01000014.1"/>
</dbReference>
<gene>
    <name evidence="11" type="ORF">TH66_06325</name>
</gene>
<dbReference type="InterPro" id="IPR036388">
    <property type="entry name" value="WH-like_DNA-bd_sf"/>
</dbReference>
<comment type="caution">
    <text evidence="11">The sequence shown here is derived from an EMBL/GenBank/DDBJ whole genome shotgun (WGS) entry which is preliminary data.</text>
</comment>
<dbReference type="GO" id="GO:0006310">
    <property type="term" value="P:DNA recombination"/>
    <property type="evidence" value="ECO:0007669"/>
    <property type="project" value="TreeGrafter"/>
</dbReference>
<organism evidence="11 12">
    <name type="scientific">Carbonactinospora thermoautotrophica</name>
    <dbReference type="NCBI Taxonomy" id="1469144"/>
    <lineage>
        <taxon>Bacteria</taxon>
        <taxon>Bacillati</taxon>
        <taxon>Actinomycetota</taxon>
        <taxon>Actinomycetes</taxon>
        <taxon>Kitasatosporales</taxon>
        <taxon>Carbonactinosporaceae</taxon>
        <taxon>Carbonactinospora</taxon>
    </lineage>
</organism>
<dbReference type="Pfam" id="PF00271">
    <property type="entry name" value="Helicase_C"/>
    <property type="match status" value="1"/>
</dbReference>
<dbReference type="AlphaFoldDB" id="A0A132N4A9"/>
<reference evidence="11 12" key="1">
    <citation type="submission" date="2015-02" db="EMBL/GenBank/DDBJ databases">
        <title>Physiological reanalysis, assessment of diazotrophy, and genome sequences of multiple isolates of Streptomyces thermoautotrophicus.</title>
        <authorList>
            <person name="MacKellar D.C."/>
            <person name="Lieber L."/>
            <person name="Norman J."/>
            <person name="Bolger A."/>
            <person name="Tobin C."/>
            <person name="Murray J.W."/>
            <person name="Prell J."/>
        </authorList>
    </citation>
    <scope>NUCLEOTIDE SEQUENCE [LARGE SCALE GENOMIC DNA]</scope>
    <source>
        <strain evidence="11 12">UBT1</strain>
    </source>
</reference>
<comment type="similarity">
    <text evidence="1">Belongs to the helicase family. RecQ subfamily.</text>
</comment>
<dbReference type="InterPro" id="IPR000836">
    <property type="entry name" value="PRTase_dom"/>
</dbReference>
<dbReference type="GO" id="GO:0016787">
    <property type="term" value="F:hydrolase activity"/>
    <property type="evidence" value="ECO:0007669"/>
    <property type="project" value="UniProtKB-KW"/>
</dbReference>
<keyword evidence="11" id="KW-0347">Helicase</keyword>
<evidence type="ECO:0000259" key="10">
    <source>
        <dbReference type="PROSITE" id="PS51194"/>
    </source>
</evidence>
<dbReference type="PROSITE" id="PS00690">
    <property type="entry name" value="DEAH_ATP_HELICASE"/>
    <property type="match status" value="1"/>
</dbReference>
<dbReference type="GO" id="GO:0006281">
    <property type="term" value="P:DNA repair"/>
    <property type="evidence" value="ECO:0007669"/>
    <property type="project" value="TreeGrafter"/>
</dbReference>
<keyword evidence="5" id="KW-0238">DNA-binding</keyword>
<dbReference type="PANTHER" id="PTHR13710:SF105">
    <property type="entry name" value="ATP-DEPENDENT DNA HELICASE Q1"/>
    <property type="match status" value="1"/>
</dbReference>
<dbReference type="PROSITE" id="PS51192">
    <property type="entry name" value="HELICASE_ATP_BIND_1"/>
    <property type="match status" value="1"/>
</dbReference>
<dbReference type="Gene3D" id="3.40.50.2020">
    <property type="match status" value="1"/>
</dbReference>
<feature type="domain" description="Helicase C-terminal" evidence="10">
    <location>
        <begin position="236"/>
        <end position="391"/>
    </location>
</feature>
<keyword evidence="3" id="KW-0378">Hydrolase</keyword>
<dbReference type="EC" id="5.6.2.4" evidence="8"/>
<proteinExistence type="inferred from homology"/>
<evidence type="ECO:0000256" key="2">
    <source>
        <dbReference type="ARBA" id="ARBA00022741"/>
    </source>
</evidence>
<dbReference type="InterPro" id="IPR001650">
    <property type="entry name" value="Helicase_C-like"/>
</dbReference>
<dbReference type="PROSITE" id="PS51194">
    <property type="entry name" value="HELICASE_CTER"/>
    <property type="match status" value="1"/>
</dbReference>
<evidence type="ECO:0000256" key="5">
    <source>
        <dbReference type="ARBA" id="ARBA00023125"/>
    </source>
</evidence>
<dbReference type="GO" id="GO:0043138">
    <property type="term" value="F:3'-5' DNA helicase activity"/>
    <property type="evidence" value="ECO:0007669"/>
    <property type="project" value="UniProtKB-EC"/>
</dbReference>
<keyword evidence="2" id="KW-0547">Nucleotide-binding</keyword>
<evidence type="ECO:0000256" key="6">
    <source>
        <dbReference type="ARBA" id="ARBA00023235"/>
    </source>
</evidence>
<dbReference type="Gene3D" id="3.40.50.300">
    <property type="entry name" value="P-loop containing nucleotide triphosphate hydrolases"/>
    <property type="match status" value="2"/>
</dbReference>
<dbReference type="EMBL" id="JYIJ01000014">
    <property type="protein sequence ID" value="KWX04780.1"/>
    <property type="molecule type" value="Genomic_DNA"/>
</dbReference>
<protein>
    <recommendedName>
        <fullName evidence="8">DNA 3'-5' helicase</fullName>
        <ecNumber evidence="8">5.6.2.4</ecNumber>
    </recommendedName>
</protein>
<evidence type="ECO:0000256" key="7">
    <source>
        <dbReference type="ARBA" id="ARBA00034617"/>
    </source>
</evidence>
<dbReference type="InterPro" id="IPR002464">
    <property type="entry name" value="DNA/RNA_helicase_DEAH_CS"/>
</dbReference>
<dbReference type="PATRIC" id="fig|1469144.8.peg.4289"/>
<dbReference type="InterPro" id="IPR029057">
    <property type="entry name" value="PRTase-like"/>
</dbReference>
<dbReference type="GO" id="GO:0030894">
    <property type="term" value="C:replisome"/>
    <property type="evidence" value="ECO:0007669"/>
    <property type="project" value="TreeGrafter"/>
</dbReference>
<dbReference type="SMART" id="SM00490">
    <property type="entry name" value="HELICc"/>
    <property type="match status" value="1"/>
</dbReference>
<keyword evidence="6" id="KW-0413">Isomerase</keyword>
<dbReference type="PANTHER" id="PTHR13710">
    <property type="entry name" value="DNA HELICASE RECQ FAMILY MEMBER"/>
    <property type="match status" value="1"/>
</dbReference>
<name>A0A132N4A9_9ACTN</name>
<accession>A0A132N4A9</accession>
<dbReference type="InterPro" id="IPR011545">
    <property type="entry name" value="DEAD/DEAH_box_helicase_dom"/>
</dbReference>
<comment type="catalytic activity">
    <reaction evidence="7">
        <text>Couples ATP hydrolysis with the unwinding of duplex DNA by translocating in the 3'-5' direction.</text>
        <dbReference type="EC" id="5.6.2.4"/>
    </reaction>
</comment>
<feature type="domain" description="Helicase ATP-binding" evidence="9">
    <location>
        <begin position="33"/>
        <end position="194"/>
    </location>
</feature>
<evidence type="ECO:0000256" key="1">
    <source>
        <dbReference type="ARBA" id="ARBA00005446"/>
    </source>
</evidence>
<dbReference type="SMART" id="SM00487">
    <property type="entry name" value="DEXDc"/>
    <property type="match status" value="1"/>
</dbReference>
<evidence type="ECO:0000313" key="11">
    <source>
        <dbReference type="EMBL" id="KWX04780.1"/>
    </source>
</evidence>
<dbReference type="Gene3D" id="1.10.10.10">
    <property type="entry name" value="Winged helix-like DNA-binding domain superfamily/Winged helix DNA-binding domain"/>
    <property type="match status" value="1"/>
</dbReference>
<sequence>MPQTVDRAEAEAVLRRLAGEQARLREDQWNAIAALAGERRRVLLVQRTGFGKSAVYFVATALLRARGAGPTVIVSPLLALMRNQIEAAARAGIRARTINSANPEEWDEIAAEIHAGGVDVLLVSPERLNSPDFRDNLLPKLATETGLLVVDEAHCISDWGHDFRPDYRRLRAFLAQLRAGVPVLATTATANARVTADVAEQLGGDAGALVLRGPLERESLALGVLRLPSAAHRLAWLDEHLPRLPGSGIVYTLTVAAAAEVAAYLRSRGHAVAAYSGRAEHAERQQAEADLLANRLKALVATSALGMGFDKPDLGFVVHLGAPPSPIAYYQQVGRAGRAVARAEVILLPGAEDEAIWRYFASLAFPPQDQVRATLDALAAAGRPLSTQTLETRVNLRRNRLELMLKVLDVDGAVRRVRGGWVATGQEWRYDAERYARVAAQRQAEQRAMKEYADTARCRMEYLRRQLDDPWAKPCGRCDNCAGPRYSPEVSPAALAAASAALGRPGVEIEPRRMWPTGMAALGVPLSGRIRPEEQAAAGRALGRLSDIGWGNRLRQLLAPGAPDSPVPDEVFDAVVQVLASWGWQRRPGAVAAIPSRTRPRLVTSLARRLAHVGRLPYLGELRRVGSAPPGANSAQRLRAVYDAFAPPPGLADHLPGLAGAPVLLVDDRYDSGWTMTVAARALRQAGVAEVLPLVLALEA</sequence>
<dbReference type="GO" id="GO:0003677">
    <property type="term" value="F:DNA binding"/>
    <property type="evidence" value="ECO:0007669"/>
    <property type="project" value="UniProtKB-KW"/>
</dbReference>
<evidence type="ECO:0000256" key="3">
    <source>
        <dbReference type="ARBA" id="ARBA00022801"/>
    </source>
</evidence>